<evidence type="ECO:0000259" key="10">
    <source>
        <dbReference type="PROSITE" id="PS51352"/>
    </source>
</evidence>
<proteinExistence type="inferred from homology"/>
<gene>
    <name evidence="11" type="ORF">C7C56_025775</name>
</gene>
<name>A0A2U2HC56_9BURK</name>
<dbReference type="PANTHER" id="PTHR35891">
    <property type="entry name" value="THIOL:DISULFIDE INTERCHANGE PROTEIN DSBA"/>
    <property type="match status" value="1"/>
</dbReference>
<dbReference type="GO" id="GO:0042597">
    <property type="term" value="C:periplasmic space"/>
    <property type="evidence" value="ECO:0007669"/>
    <property type="project" value="UniProtKB-SubCell"/>
</dbReference>
<feature type="signal peptide" evidence="9">
    <location>
        <begin position="1"/>
        <end position="22"/>
    </location>
</feature>
<evidence type="ECO:0000256" key="7">
    <source>
        <dbReference type="PIRNR" id="PIRNR001488"/>
    </source>
</evidence>
<evidence type="ECO:0000256" key="3">
    <source>
        <dbReference type="ARBA" id="ARBA00022729"/>
    </source>
</evidence>
<dbReference type="EMBL" id="PXWF02000322">
    <property type="protein sequence ID" value="PWF40529.1"/>
    <property type="molecule type" value="Genomic_DNA"/>
</dbReference>
<organism evidence="11 12">
    <name type="scientific">Massilia glaciei</name>
    <dbReference type="NCBI Taxonomy" id="1524097"/>
    <lineage>
        <taxon>Bacteria</taxon>
        <taxon>Pseudomonadati</taxon>
        <taxon>Pseudomonadota</taxon>
        <taxon>Betaproteobacteria</taxon>
        <taxon>Burkholderiales</taxon>
        <taxon>Oxalobacteraceae</taxon>
        <taxon>Telluria group</taxon>
        <taxon>Massilia</taxon>
    </lineage>
</organism>
<keyword evidence="4 7" id="KW-0574">Periplasm</keyword>
<dbReference type="InterPro" id="IPR036249">
    <property type="entry name" value="Thioredoxin-like_sf"/>
</dbReference>
<sequence>MRFLKRIMVVASLSLLAGSAAASPTAPRSGAEYTTLAKPQATDSGKKVEVIEFFGYFCHHCYAIDPALNKWVAAQGDKIAFKRVHVLFDPRMASMQRAYVTLDMMKNAEAVHGKIFEGMHKFKLRLDKPDLMTLFLTKVGIDQKKYLDMYKSFSVQTRMRRNEQLLNAYAIESVPQIVVDGRYVTSPDHLRKSLGGKPGTEELHAATMQVLDALVAKAAKARAGAK</sequence>
<comment type="similarity">
    <text evidence="2">Belongs to the thioredoxin family. DsbA subfamily.</text>
</comment>
<comment type="caution">
    <text evidence="11">The sequence shown here is derived from an EMBL/GenBank/DDBJ whole genome shotgun (WGS) entry which is preliminary data.</text>
</comment>
<feature type="disulfide bond" description="Redox-active" evidence="8">
    <location>
        <begin position="58"/>
        <end position="61"/>
    </location>
</feature>
<evidence type="ECO:0000313" key="12">
    <source>
        <dbReference type="Proteomes" id="UP000241421"/>
    </source>
</evidence>
<dbReference type="Gene3D" id="3.40.30.10">
    <property type="entry name" value="Glutaredoxin"/>
    <property type="match status" value="2"/>
</dbReference>
<dbReference type="AlphaFoldDB" id="A0A2U2HC56"/>
<keyword evidence="5 7" id="KW-1015">Disulfide bond</keyword>
<evidence type="ECO:0000256" key="6">
    <source>
        <dbReference type="ARBA" id="ARBA00023284"/>
    </source>
</evidence>
<dbReference type="PANTHER" id="PTHR35891:SF3">
    <property type="entry name" value="THIOL:DISULFIDE INTERCHANGE PROTEIN DSBL"/>
    <property type="match status" value="1"/>
</dbReference>
<evidence type="ECO:0000256" key="1">
    <source>
        <dbReference type="ARBA" id="ARBA00004418"/>
    </source>
</evidence>
<keyword evidence="12" id="KW-1185">Reference proteome</keyword>
<evidence type="ECO:0000256" key="8">
    <source>
        <dbReference type="PIRSR" id="PIRSR001488-1"/>
    </source>
</evidence>
<dbReference type="InterPro" id="IPR050824">
    <property type="entry name" value="Thiol_disulfide_DsbA"/>
</dbReference>
<protein>
    <recommendedName>
        <fullName evidence="7">Thiol:disulfide interchange protein</fullName>
    </recommendedName>
</protein>
<evidence type="ECO:0000256" key="2">
    <source>
        <dbReference type="ARBA" id="ARBA00005791"/>
    </source>
</evidence>
<dbReference type="InterPro" id="IPR001853">
    <property type="entry name" value="DSBA-like_thioredoxin_dom"/>
</dbReference>
<evidence type="ECO:0000256" key="5">
    <source>
        <dbReference type="ARBA" id="ARBA00023157"/>
    </source>
</evidence>
<evidence type="ECO:0000256" key="9">
    <source>
        <dbReference type="SAM" id="SignalP"/>
    </source>
</evidence>
<dbReference type="GO" id="GO:0016491">
    <property type="term" value="F:oxidoreductase activity"/>
    <property type="evidence" value="ECO:0007669"/>
    <property type="project" value="InterPro"/>
</dbReference>
<reference evidence="11 12" key="1">
    <citation type="submission" date="2018-04" db="EMBL/GenBank/DDBJ databases">
        <title>Massilia violaceinigra sp. nov., a novel purple-pigmented bacterium isolated from Tianshan glacier, Xinjiang, China.</title>
        <authorList>
            <person name="Wang H."/>
        </authorList>
    </citation>
    <scope>NUCLEOTIDE SEQUENCE [LARGE SCALE GENOMIC DNA]</scope>
    <source>
        <strain evidence="11 12">B448-2</strain>
    </source>
</reference>
<dbReference type="Proteomes" id="UP000241421">
    <property type="component" value="Unassembled WGS sequence"/>
</dbReference>
<keyword evidence="6" id="KW-0676">Redox-active center</keyword>
<dbReference type="SUPFAM" id="SSF52833">
    <property type="entry name" value="Thioredoxin-like"/>
    <property type="match status" value="1"/>
</dbReference>
<dbReference type="Pfam" id="PF01323">
    <property type="entry name" value="DSBA"/>
    <property type="match status" value="1"/>
</dbReference>
<dbReference type="CDD" id="cd03019">
    <property type="entry name" value="DsbA_DsbA"/>
    <property type="match status" value="1"/>
</dbReference>
<feature type="chain" id="PRO_5015700427" description="Thiol:disulfide interchange protein" evidence="9">
    <location>
        <begin position="23"/>
        <end position="226"/>
    </location>
</feature>
<dbReference type="PIRSF" id="PIRSF001488">
    <property type="entry name" value="Tdi_protein"/>
    <property type="match status" value="1"/>
</dbReference>
<accession>A0A2U2HC56</accession>
<comment type="subcellular location">
    <subcellularLocation>
        <location evidence="1 7">Periplasm</location>
    </subcellularLocation>
</comment>
<dbReference type="OrthoDB" id="9784896at2"/>
<evidence type="ECO:0000313" key="11">
    <source>
        <dbReference type="EMBL" id="PWF40529.1"/>
    </source>
</evidence>
<keyword evidence="3 9" id="KW-0732">Signal</keyword>
<feature type="domain" description="Thioredoxin" evidence="10">
    <location>
        <begin position="15"/>
        <end position="216"/>
    </location>
</feature>
<dbReference type="PROSITE" id="PS51352">
    <property type="entry name" value="THIOREDOXIN_2"/>
    <property type="match status" value="1"/>
</dbReference>
<dbReference type="InterPro" id="IPR013766">
    <property type="entry name" value="Thioredoxin_domain"/>
</dbReference>
<dbReference type="InterPro" id="IPR023205">
    <property type="entry name" value="DsbA/DsbL"/>
</dbReference>
<evidence type="ECO:0000256" key="4">
    <source>
        <dbReference type="ARBA" id="ARBA00022764"/>
    </source>
</evidence>